<reference evidence="2" key="4">
    <citation type="submission" date="2025-08" db="UniProtKB">
        <authorList>
            <consortium name="Ensembl"/>
        </authorList>
    </citation>
    <scope>IDENTIFICATION</scope>
</reference>
<dbReference type="PANTHER" id="PTHR22605:SF18">
    <property type="entry name" value="E3 UBIQUITIN-PROTEIN LIGASE RNF213-ALPHA"/>
    <property type="match status" value="1"/>
</dbReference>
<reference evidence="3" key="1">
    <citation type="journal article" date="2014" name="Science">
        <title>Nonhuman genetics. Genomic basis for the convergent evolution of electric organs.</title>
        <authorList>
            <person name="Gallant J.R."/>
            <person name="Traeger L.L."/>
            <person name="Volkening J.D."/>
            <person name="Moffett H."/>
            <person name="Chen P.H."/>
            <person name="Novina C.D."/>
            <person name="Phillips G.N.Jr."/>
            <person name="Anand R."/>
            <person name="Wells G.B."/>
            <person name="Pinch M."/>
            <person name="Guth R."/>
            <person name="Unguez G.A."/>
            <person name="Albert J.S."/>
            <person name="Zakon H.H."/>
            <person name="Samanta M.P."/>
            <person name="Sussman M.R."/>
        </authorList>
    </citation>
    <scope>NUCLEOTIDE SEQUENCE [LARGE SCALE GENOMIC DNA]</scope>
</reference>
<evidence type="ECO:0000256" key="1">
    <source>
        <dbReference type="SAM" id="MobiDB-lite"/>
    </source>
</evidence>
<dbReference type="GO" id="GO:2000051">
    <property type="term" value="P:negative regulation of non-canonical Wnt signaling pathway"/>
    <property type="evidence" value="ECO:0007669"/>
    <property type="project" value="TreeGrafter"/>
</dbReference>
<protein>
    <submittedName>
        <fullName evidence="2">Uncharacterized protein</fullName>
    </submittedName>
</protein>
<proteinExistence type="predicted"/>
<dbReference type="GO" id="GO:0005730">
    <property type="term" value="C:nucleolus"/>
    <property type="evidence" value="ECO:0007669"/>
    <property type="project" value="TreeGrafter"/>
</dbReference>
<dbReference type="GO" id="GO:0005829">
    <property type="term" value="C:cytosol"/>
    <property type="evidence" value="ECO:0007669"/>
    <property type="project" value="TreeGrafter"/>
</dbReference>
<feature type="compositionally biased region" description="Polar residues" evidence="1">
    <location>
        <begin position="130"/>
        <end position="150"/>
    </location>
</feature>
<feature type="compositionally biased region" description="Basic and acidic residues" evidence="1">
    <location>
        <begin position="64"/>
        <end position="74"/>
    </location>
</feature>
<evidence type="ECO:0000313" key="3">
    <source>
        <dbReference type="Proteomes" id="UP000314983"/>
    </source>
</evidence>
<dbReference type="GO" id="GO:0004842">
    <property type="term" value="F:ubiquitin-protein transferase activity"/>
    <property type="evidence" value="ECO:0007669"/>
    <property type="project" value="InterPro"/>
</dbReference>
<dbReference type="InterPro" id="IPR031248">
    <property type="entry name" value="RNF213"/>
</dbReference>
<dbReference type="OMA" id="QNANICN"/>
<feature type="compositionally biased region" description="Low complexity" evidence="1">
    <location>
        <begin position="75"/>
        <end position="86"/>
    </location>
</feature>
<dbReference type="GeneTree" id="ENSGT00940000166332"/>
<keyword evidence="3" id="KW-1185">Reference proteome</keyword>
<sequence>MKCPSCDHVALEATAKFCSQCGTRLTAQPSDNIPGRLNATARKNKRRLSEPTSLSSDLSIISLTDKDMDQRQEEAISSDSEESACAMDEAADPLESKASMPAESLHPCPSEPLAAAPTLSEPGPDIDQCTECSASPATTQRSKSQSVRDPSQNKDVDMDSRVNSCQSTSQGQDQSGESKNSKSRSQKCQQEQKGSSTSSSSSNKAQTTSGQSANKDQNANICNTPEKERLKTGSLNQGDKKSPPSTGARLTIYFHAVLSKDFKFNPDEDRIFIRAGRHIGDWGENLVEIYVSRDLGEHGFLVEGKLVSSKDSAEAVSIPYKYVIYKTNKEKYEYEYIYKMDSSETTNRCLFIKQVLLNEEGEWHQYDDIICAAPSKNVLKKLKETFWPDQRKSVIQGKEIAGRIMLDTIFDLLSSWSIVNLRSFVSQLKQFYHIYGNPFVFEEEDKKWYSLNYGEKDVIFSFLLRAMIKLMQKNLHLVEVDRLLARSWMCLMTLNDLVEYSTSIHVELLDILQVFILKTPADLSYGDSTVSFKMHMWNNIISIRFESEDFTKEWRETFTGDFEGKFRQETPLNQIEVYCNNIEELNESHPYVAKSIEKCALQAVTSVCQGTLFDRIKINWKFGNLISAIIQKSWPKNESGSYEEEEELILQHLLSWTAAKNVFQLYGS</sequence>
<name>A0A4W4DU53_ELEEL</name>
<feature type="compositionally biased region" description="Basic and acidic residues" evidence="1">
    <location>
        <begin position="151"/>
        <end position="160"/>
    </location>
</feature>
<reference evidence="3" key="2">
    <citation type="journal article" date="2017" name="Sci. Adv.">
        <title>A tail of two voltages: Proteomic comparison of the three electric organs of the electric eel.</title>
        <authorList>
            <person name="Traeger L.L."/>
            <person name="Sabat G."/>
            <person name="Barrett-Wilt G.A."/>
            <person name="Wells G.B."/>
            <person name="Sussman M.R."/>
        </authorList>
    </citation>
    <scope>NUCLEOTIDE SEQUENCE [LARGE SCALE GENOMIC DNA]</scope>
</reference>
<dbReference type="Ensembl" id="ENSEEET00000002498.2">
    <property type="protein sequence ID" value="ENSEEEP00000002457.2"/>
    <property type="gene ID" value="ENSEEEG00000001438.2"/>
</dbReference>
<feature type="compositionally biased region" description="Polar residues" evidence="1">
    <location>
        <begin position="161"/>
        <end position="178"/>
    </location>
</feature>
<feature type="compositionally biased region" description="Polar residues" evidence="1">
    <location>
        <begin position="203"/>
        <end position="223"/>
    </location>
</feature>
<dbReference type="GO" id="GO:0002040">
    <property type="term" value="P:sprouting angiogenesis"/>
    <property type="evidence" value="ECO:0007669"/>
    <property type="project" value="TreeGrafter"/>
</dbReference>
<dbReference type="AlphaFoldDB" id="A0A4W4DU53"/>
<accession>A0A4W4DU53</accession>
<feature type="compositionally biased region" description="Low complexity" evidence="1">
    <location>
        <begin position="52"/>
        <end position="63"/>
    </location>
</feature>
<reference evidence="2" key="5">
    <citation type="submission" date="2025-09" db="UniProtKB">
        <authorList>
            <consortium name="Ensembl"/>
        </authorList>
    </citation>
    <scope>IDENTIFICATION</scope>
</reference>
<dbReference type="GO" id="GO:0006511">
    <property type="term" value="P:ubiquitin-dependent protein catabolic process"/>
    <property type="evidence" value="ECO:0007669"/>
    <property type="project" value="TreeGrafter"/>
</dbReference>
<dbReference type="GO" id="GO:0016887">
    <property type="term" value="F:ATP hydrolysis activity"/>
    <property type="evidence" value="ECO:0007669"/>
    <property type="project" value="InterPro"/>
</dbReference>
<dbReference type="GO" id="GO:0016020">
    <property type="term" value="C:membrane"/>
    <property type="evidence" value="ECO:0007669"/>
    <property type="project" value="TreeGrafter"/>
</dbReference>
<reference evidence="2" key="3">
    <citation type="submission" date="2020-05" db="EMBL/GenBank/DDBJ databases">
        <title>Electrophorus electricus (electric eel) genome, fEleEle1, primary haplotype.</title>
        <authorList>
            <person name="Myers G."/>
            <person name="Meyer A."/>
            <person name="Fedrigo O."/>
            <person name="Formenti G."/>
            <person name="Rhie A."/>
            <person name="Tracey A."/>
            <person name="Sims Y."/>
            <person name="Jarvis E.D."/>
        </authorList>
    </citation>
    <scope>NUCLEOTIDE SEQUENCE [LARGE SCALE GENOMIC DNA]</scope>
</reference>
<organism evidence="2 3">
    <name type="scientific">Electrophorus electricus</name>
    <name type="common">Electric eel</name>
    <name type="synonym">Gymnotus electricus</name>
    <dbReference type="NCBI Taxonomy" id="8005"/>
    <lineage>
        <taxon>Eukaryota</taxon>
        <taxon>Metazoa</taxon>
        <taxon>Chordata</taxon>
        <taxon>Craniata</taxon>
        <taxon>Vertebrata</taxon>
        <taxon>Euteleostomi</taxon>
        <taxon>Actinopterygii</taxon>
        <taxon>Neopterygii</taxon>
        <taxon>Teleostei</taxon>
        <taxon>Ostariophysi</taxon>
        <taxon>Gymnotiformes</taxon>
        <taxon>Gymnotoidei</taxon>
        <taxon>Gymnotidae</taxon>
        <taxon>Electrophorus</taxon>
    </lineage>
</organism>
<evidence type="ECO:0000313" key="2">
    <source>
        <dbReference type="Ensembl" id="ENSEEEP00000002457.2"/>
    </source>
</evidence>
<dbReference type="STRING" id="8005.ENSEEEP00000002457"/>
<feature type="region of interest" description="Disordered" evidence="1">
    <location>
        <begin position="25"/>
        <end position="246"/>
    </location>
</feature>
<dbReference type="Proteomes" id="UP000314983">
    <property type="component" value="Chromosome 1"/>
</dbReference>
<dbReference type="PANTHER" id="PTHR22605">
    <property type="entry name" value="RZ-TYPE DOMAIN-CONTAINING PROTEIN"/>
    <property type="match status" value="1"/>
</dbReference>